<dbReference type="CDD" id="cd02042">
    <property type="entry name" value="ParAB_family"/>
    <property type="match status" value="1"/>
</dbReference>
<dbReference type="HOGENOM" id="CLU_037612_1_1_6"/>
<sequence length="289" mass="32023">MAKSVKSKKTGSSVSLLHKKIVEAIRVARPIFGNSNDKGGVGKTTVTAHEAWYLASLGLRVLVIDFDKHITKMFFGNTIPDLFEFAYASDLFSDEGITKPIYEIPNHQNIWFLPAEHEMKGIDSRPMSSGIVVYPRFHLQSLRDDFDVIVIDTPPGEGNRQQAGLLACTHAVLVTEMGALSIGGVSDAISITNELIDNINANNLDQNMTKPSYIVIPNKFNSRRSRHKDYLAQLKQLDVNLTPCINDRETFGISTDTAIPVWKFDDGNARLAAKEVKNVLNHIFLGVAK</sequence>
<dbReference type="EMBL" id="CBSX010000161">
    <property type="protein sequence ID" value="CDH06766.1"/>
    <property type="molecule type" value="Genomic_DNA"/>
</dbReference>
<organism evidence="2">
    <name type="scientific">Xenorhabdus bovienii str. oregonense</name>
    <dbReference type="NCBI Taxonomy" id="1398202"/>
    <lineage>
        <taxon>Bacteria</taxon>
        <taxon>Pseudomonadati</taxon>
        <taxon>Pseudomonadota</taxon>
        <taxon>Gammaproteobacteria</taxon>
        <taxon>Enterobacterales</taxon>
        <taxon>Morganellaceae</taxon>
        <taxon>Xenorhabdus</taxon>
    </lineage>
</organism>
<feature type="domain" description="AAA" evidence="1">
    <location>
        <begin position="35"/>
        <end position="201"/>
    </location>
</feature>
<dbReference type="PANTHER" id="PTHR13696">
    <property type="entry name" value="P-LOOP CONTAINING NUCLEOSIDE TRIPHOSPHATE HYDROLASE"/>
    <property type="match status" value="1"/>
</dbReference>
<dbReference type="InterPro" id="IPR025669">
    <property type="entry name" value="AAA_dom"/>
</dbReference>
<evidence type="ECO:0000313" key="2">
    <source>
        <dbReference type="EMBL" id="CDH06766.1"/>
    </source>
</evidence>
<accession>A0A077PAP8</accession>
<dbReference type="AlphaFoldDB" id="A0A077PAP8"/>
<comment type="caution">
    <text evidence="2">The sequence shown here is derived from an EMBL/GenBank/DDBJ whole genome shotgun (WGS) entry which is preliminary data.</text>
</comment>
<gene>
    <name evidence="2" type="primary">parA</name>
    <name evidence="2" type="ORF">XBO1_2430002</name>
</gene>
<dbReference type="Pfam" id="PF13614">
    <property type="entry name" value="AAA_31"/>
    <property type="match status" value="1"/>
</dbReference>
<dbReference type="SUPFAM" id="SSF52540">
    <property type="entry name" value="P-loop containing nucleoside triphosphate hydrolases"/>
    <property type="match status" value="1"/>
</dbReference>
<dbReference type="RefSeq" id="WP_038258178.1">
    <property type="nucleotide sequence ID" value="NZ_CAWLUU010000213.1"/>
</dbReference>
<proteinExistence type="predicted"/>
<protein>
    <submittedName>
        <fullName evidence="2">ATPase</fullName>
    </submittedName>
</protein>
<dbReference type="InterPro" id="IPR050678">
    <property type="entry name" value="DNA_Partitioning_ATPase"/>
</dbReference>
<dbReference type="Proteomes" id="UP000028483">
    <property type="component" value="Unassembled WGS sequence"/>
</dbReference>
<dbReference type="PANTHER" id="PTHR13696:SF99">
    <property type="entry name" value="COBYRINIC ACID AC-DIAMIDE SYNTHASE"/>
    <property type="match status" value="1"/>
</dbReference>
<evidence type="ECO:0000259" key="1">
    <source>
        <dbReference type="Pfam" id="PF13614"/>
    </source>
</evidence>
<name>A0A077PAP8_XENBV</name>
<reference evidence="2" key="1">
    <citation type="submission" date="2013-07" db="EMBL/GenBank/DDBJ databases">
        <title>Sub-species coevolution in mutualistic symbiosis.</title>
        <authorList>
            <person name="Murfin K."/>
            <person name="Klassen J."/>
            <person name="Lee M."/>
            <person name="Forst S."/>
            <person name="Stock P."/>
            <person name="Goodrich-Blair H."/>
        </authorList>
    </citation>
    <scope>NUCLEOTIDE SEQUENCE [LARGE SCALE GENOMIC DNA]</scope>
    <source>
        <strain evidence="2">Oregonense</strain>
    </source>
</reference>
<dbReference type="InterPro" id="IPR027417">
    <property type="entry name" value="P-loop_NTPase"/>
</dbReference>
<dbReference type="Gene3D" id="3.40.50.300">
    <property type="entry name" value="P-loop containing nucleotide triphosphate hydrolases"/>
    <property type="match status" value="1"/>
</dbReference>